<dbReference type="Gene3D" id="3.20.20.370">
    <property type="entry name" value="Glycoside hydrolase/deacetylase"/>
    <property type="match status" value="1"/>
</dbReference>
<dbReference type="InterPro" id="IPR002509">
    <property type="entry name" value="NODB_dom"/>
</dbReference>
<feature type="chain" id="PRO_5038998646" evidence="1">
    <location>
        <begin position="22"/>
        <end position="443"/>
    </location>
</feature>
<dbReference type="InterPro" id="IPR011330">
    <property type="entry name" value="Glyco_hydro/deAcase_b/a-brl"/>
</dbReference>
<dbReference type="InterPro" id="IPR050248">
    <property type="entry name" value="Polysacc_deacetylase_ArnD"/>
</dbReference>
<protein>
    <submittedName>
        <fullName evidence="3">Polysaccharide deacetylase family protein</fullName>
    </submittedName>
</protein>
<accession>A0A9D0Z8E0</accession>
<dbReference type="Proteomes" id="UP000886887">
    <property type="component" value="Unassembled WGS sequence"/>
</dbReference>
<dbReference type="Pfam" id="PF01522">
    <property type="entry name" value="Polysacc_deac_1"/>
    <property type="match status" value="1"/>
</dbReference>
<dbReference type="GO" id="GO:0005975">
    <property type="term" value="P:carbohydrate metabolic process"/>
    <property type="evidence" value="ECO:0007669"/>
    <property type="project" value="InterPro"/>
</dbReference>
<feature type="domain" description="NodB homology" evidence="2">
    <location>
        <begin position="241"/>
        <end position="415"/>
    </location>
</feature>
<evidence type="ECO:0000256" key="1">
    <source>
        <dbReference type="SAM" id="SignalP"/>
    </source>
</evidence>
<dbReference type="PROSITE" id="PS51677">
    <property type="entry name" value="NODB"/>
    <property type="match status" value="1"/>
</dbReference>
<dbReference type="SUPFAM" id="SSF88713">
    <property type="entry name" value="Glycoside hydrolase/deacetylase"/>
    <property type="match status" value="1"/>
</dbReference>
<proteinExistence type="predicted"/>
<evidence type="ECO:0000313" key="4">
    <source>
        <dbReference type="Proteomes" id="UP000886887"/>
    </source>
</evidence>
<sequence>MRSLVCLIALTFALTPCFAHSEGSFYDAMPYFLQVTQEERQETVSRDSSILRVYPDTQNDQVDADMRALVDEMAEANRDRLPARAKLADACLDVGPYISRTGTSWMSFLTVARVAADREQLWVDYDARVYDIETGERILLTDVFAPDSPAWALLSQAVREQLTAAFPQEEPDAAALDALCRPESLQDAPFTLGAARLTLTYRADALYPGKNTLLHVVLYYPQIRPHMTPRAQAQTDNSRFRMVALTYDDGGARSYTMNVLSRLRLGAASATFFVVGKNIAQNHDTLCRQQDAGFSVQSHGYYHIYSYDMNVQDAFDWKQRFADELSAVTGVPPTLMRTPGGSDDFYVENGIGYPLIHWSLSSADSGNDAYAHIADRVIYSVEDGDIVLMHDINKGAYRYTQSIVEALNRRGFLCVTVQELFADAGVPLMENQVYYGVGPAVEK</sequence>
<dbReference type="EMBL" id="DVFJ01000008">
    <property type="protein sequence ID" value="HIQ71117.1"/>
    <property type="molecule type" value="Genomic_DNA"/>
</dbReference>
<name>A0A9D0Z8E0_9FIRM</name>
<comment type="caution">
    <text evidence="3">The sequence shown here is derived from an EMBL/GenBank/DDBJ whole genome shotgun (WGS) entry which is preliminary data.</text>
</comment>
<organism evidence="3 4">
    <name type="scientific">Candidatus Onthenecus intestinigallinarum</name>
    <dbReference type="NCBI Taxonomy" id="2840875"/>
    <lineage>
        <taxon>Bacteria</taxon>
        <taxon>Bacillati</taxon>
        <taxon>Bacillota</taxon>
        <taxon>Clostridia</taxon>
        <taxon>Eubacteriales</taxon>
        <taxon>Candidatus Onthenecus</taxon>
    </lineage>
</organism>
<reference evidence="3" key="1">
    <citation type="submission" date="2020-10" db="EMBL/GenBank/DDBJ databases">
        <authorList>
            <person name="Gilroy R."/>
        </authorList>
    </citation>
    <scope>NUCLEOTIDE SEQUENCE</scope>
    <source>
        <strain evidence="3">ChiSxjej2B14-6234</strain>
    </source>
</reference>
<gene>
    <name evidence="3" type="ORF">IAB73_02760</name>
</gene>
<feature type="signal peptide" evidence="1">
    <location>
        <begin position="1"/>
        <end position="21"/>
    </location>
</feature>
<evidence type="ECO:0000259" key="2">
    <source>
        <dbReference type="PROSITE" id="PS51677"/>
    </source>
</evidence>
<dbReference type="GO" id="GO:0016810">
    <property type="term" value="F:hydrolase activity, acting on carbon-nitrogen (but not peptide) bonds"/>
    <property type="evidence" value="ECO:0007669"/>
    <property type="project" value="InterPro"/>
</dbReference>
<dbReference type="PANTHER" id="PTHR10587">
    <property type="entry name" value="GLYCOSYL TRANSFERASE-RELATED"/>
    <property type="match status" value="1"/>
</dbReference>
<reference evidence="3" key="2">
    <citation type="journal article" date="2021" name="PeerJ">
        <title>Extensive microbial diversity within the chicken gut microbiome revealed by metagenomics and culture.</title>
        <authorList>
            <person name="Gilroy R."/>
            <person name="Ravi A."/>
            <person name="Getino M."/>
            <person name="Pursley I."/>
            <person name="Horton D.L."/>
            <person name="Alikhan N.F."/>
            <person name="Baker D."/>
            <person name="Gharbi K."/>
            <person name="Hall N."/>
            <person name="Watson M."/>
            <person name="Adriaenssens E.M."/>
            <person name="Foster-Nyarko E."/>
            <person name="Jarju S."/>
            <person name="Secka A."/>
            <person name="Antonio M."/>
            <person name="Oren A."/>
            <person name="Chaudhuri R.R."/>
            <person name="La Ragione R."/>
            <person name="Hildebrand F."/>
            <person name="Pallen M.J."/>
        </authorList>
    </citation>
    <scope>NUCLEOTIDE SEQUENCE</scope>
    <source>
        <strain evidence="3">ChiSxjej2B14-6234</strain>
    </source>
</reference>
<dbReference type="AlphaFoldDB" id="A0A9D0Z8E0"/>
<keyword evidence="1" id="KW-0732">Signal</keyword>
<evidence type="ECO:0000313" key="3">
    <source>
        <dbReference type="EMBL" id="HIQ71117.1"/>
    </source>
</evidence>